<dbReference type="SMART" id="SM00028">
    <property type="entry name" value="TPR"/>
    <property type="match status" value="3"/>
</dbReference>
<gene>
    <name evidence="4" type="ORF">NIES2119_27720</name>
</gene>
<evidence type="ECO:0000256" key="2">
    <source>
        <dbReference type="ARBA" id="ARBA00022803"/>
    </source>
</evidence>
<dbReference type="InterPro" id="IPR050498">
    <property type="entry name" value="Ycf3"/>
</dbReference>
<dbReference type="PANTHER" id="PTHR44858">
    <property type="entry name" value="TETRATRICOPEPTIDE REPEAT PROTEIN 6"/>
    <property type="match status" value="1"/>
</dbReference>
<keyword evidence="1" id="KW-0677">Repeat</keyword>
<proteinExistence type="predicted"/>
<keyword evidence="2 3" id="KW-0802">TPR repeat</keyword>
<evidence type="ECO:0000256" key="1">
    <source>
        <dbReference type="ARBA" id="ARBA00022737"/>
    </source>
</evidence>
<dbReference type="SUPFAM" id="SSF48452">
    <property type="entry name" value="TPR-like"/>
    <property type="match status" value="1"/>
</dbReference>
<dbReference type="Proteomes" id="UP000185860">
    <property type="component" value="Unassembled WGS sequence"/>
</dbReference>
<dbReference type="PANTHER" id="PTHR44858:SF1">
    <property type="entry name" value="UDP-N-ACETYLGLUCOSAMINE--PEPTIDE N-ACETYLGLUCOSAMINYLTRANSFERASE SPINDLY-RELATED"/>
    <property type="match status" value="1"/>
</dbReference>
<dbReference type="PROSITE" id="PS50005">
    <property type="entry name" value="TPR"/>
    <property type="match status" value="2"/>
</dbReference>
<dbReference type="PROSITE" id="PS50293">
    <property type="entry name" value="TPR_REGION"/>
    <property type="match status" value="1"/>
</dbReference>
<evidence type="ECO:0000313" key="4">
    <source>
        <dbReference type="EMBL" id="OKH31892.1"/>
    </source>
</evidence>
<dbReference type="AlphaFoldDB" id="A0A1U7I6H0"/>
<dbReference type="GO" id="GO:0009279">
    <property type="term" value="C:cell outer membrane"/>
    <property type="evidence" value="ECO:0007669"/>
    <property type="project" value="TreeGrafter"/>
</dbReference>
<feature type="repeat" description="TPR" evidence="3">
    <location>
        <begin position="6"/>
        <end position="39"/>
    </location>
</feature>
<accession>A0A1U7I6H0</accession>
<evidence type="ECO:0000313" key="5">
    <source>
        <dbReference type="Proteomes" id="UP000185860"/>
    </source>
</evidence>
<dbReference type="STRING" id="454136.NIES2119_27720"/>
<dbReference type="InterPro" id="IPR011990">
    <property type="entry name" value="TPR-like_helical_dom_sf"/>
</dbReference>
<evidence type="ECO:0000256" key="3">
    <source>
        <dbReference type="PROSITE-ProRule" id="PRU00339"/>
    </source>
</evidence>
<dbReference type="GO" id="GO:0046813">
    <property type="term" value="P:receptor-mediated virion attachment to host cell"/>
    <property type="evidence" value="ECO:0007669"/>
    <property type="project" value="TreeGrafter"/>
</dbReference>
<dbReference type="InterPro" id="IPR019734">
    <property type="entry name" value="TPR_rpt"/>
</dbReference>
<dbReference type="Pfam" id="PF13432">
    <property type="entry name" value="TPR_16"/>
    <property type="match status" value="1"/>
</dbReference>
<name>A0A1U7I6H0_9CYAN</name>
<dbReference type="Gene3D" id="1.25.40.10">
    <property type="entry name" value="Tetratricopeptide repeat domain"/>
    <property type="match status" value="1"/>
</dbReference>
<organism evidence="4 5">
    <name type="scientific">[Phormidium ambiguum] IAM M-71</name>
    <dbReference type="NCBI Taxonomy" id="454136"/>
    <lineage>
        <taxon>Bacteria</taxon>
        <taxon>Bacillati</taxon>
        <taxon>Cyanobacteriota</taxon>
        <taxon>Cyanophyceae</taxon>
        <taxon>Oscillatoriophycideae</taxon>
        <taxon>Aerosakkonematales</taxon>
        <taxon>Aerosakkonemataceae</taxon>
        <taxon>Floridanema</taxon>
    </lineage>
</organism>
<dbReference type="Pfam" id="PF13181">
    <property type="entry name" value="TPR_8"/>
    <property type="match status" value="1"/>
</dbReference>
<dbReference type="EMBL" id="MRCE01000045">
    <property type="protein sequence ID" value="OKH31892.1"/>
    <property type="molecule type" value="Genomic_DNA"/>
</dbReference>
<sequence>MNAKNSKDWYDRGDRLANLGQYTEALDSFNQAIELQPDYHEAWVFRGVVLIHLQHYQEALSSCNQALEIKPNDSEAWTFRGAALYNLGRKQEAYLSYEKALGKKEPSPWRIKVWQFFDLFNRHSFQS</sequence>
<comment type="caution">
    <text evidence="4">The sequence shown here is derived from an EMBL/GenBank/DDBJ whole genome shotgun (WGS) entry which is preliminary data.</text>
</comment>
<feature type="repeat" description="TPR" evidence="3">
    <location>
        <begin position="40"/>
        <end position="73"/>
    </location>
</feature>
<protein>
    <submittedName>
        <fullName evidence="4">Uncharacterized protein</fullName>
    </submittedName>
</protein>
<reference evidence="4 5" key="1">
    <citation type="submission" date="2016-11" db="EMBL/GenBank/DDBJ databases">
        <title>Draft Genome Sequences of Nine Cyanobacterial Strains from Diverse Habitats.</title>
        <authorList>
            <person name="Zhu T."/>
            <person name="Hou S."/>
            <person name="Lu X."/>
            <person name="Hess W.R."/>
        </authorList>
    </citation>
    <scope>NUCLEOTIDE SEQUENCE [LARGE SCALE GENOMIC DNA]</scope>
    <source>
        <strain evidence="4 5">IAM M-71</strain>
    </source>
</reference>